<keyword evidence="8 11" id="KW-1133">Transmembrane helix</keyword>
<keyword evidence="6 11" id="KW-0812">Transmembrane</keyword>
<proteinExistence type="inferred from homology"/>
<evidence type="ECO:0000256" key="3">
    <source>
        <dbReference type="ARBA" id="ARBA00010780"/>
    </source>
</evidence>
<comment type="similarity">
    <text evidence="3 11">Belongs to the PRM1 family.</text>
</comment>
<evidence type="ECO:0000256" key="6">
    <source>
        <dbReference type="ARBA" id="ARBA00022692"/>
    </source>
</evidence>
<evidence type="ECO:0000256" key="1">
    <source>
        <dbReference type="ARBA" id="ARBA00002512"/>
    </source>
</evidence>
<reference evidence="12 13" key="1">
    <citation type="submission" date="2019-01" db="EMBL/GenBank/DDBJ databases">
        <title>Draft Genome Sequencing of Zygosaccharomyces mellis Ca-7.</title>
        <authorList>
            <person name="Shiwa Y."/>
            <person name="Kanesaki Y."/>
            <person name="Ishige T."/>
            <person name="Mura K."/>
            <person name="Hori T."/>
            <person name="Tamura T."/>
        </authorList>
    </citation>
    <scope>NUCLEOTIDE SEQUENCE [LARGE SCALE GENOMIC DNA]</scope>
    <source>
        <strain evidence="12 13">Ca-7</strain>
    </source>
</reference>
<sequence>MVMFTSYLQLRDRLSQVWLNKYTIALSLAMVKLLFFSKSIGNSIKQSENYVLSHCNAVDSIYAETVGSTPHYMAVLGNFLVKEALIQSVKATLKTLTLLVNASEGLLNFVIDLYLGTYACLIISAVDGSVDVATNATEKLLDAVNNSVSAIANDIDDGLDDISKVVNKIISVAHKVEDLFESDKDNNVSDSIHNINLTVNSLRNLHIPSSINGKLRELSERTPNFYQVKNLSKSLLGVPFEEVIEEIKKVNATKVVGNSSVLYMPPKNSSQGGICKPNESDIRKFYDGMSHALTITTVVCTVLLVAGALCATIPVAYSECRLWGRLLEMRTQFTEKQDPYAISDKDSASRIFRTREEESHYDVIASYQQCFQHWNSKISNSLVALVEKFSPQYDDENGTRSLQRARIRWAVAYITSERALCVLGIGLLGLAITILQLILVAALQKSLKDLGDSSKNFKDTDIGKTLEQSMNQWAHGANLYINDTQNNVNKHVFGWVDKTTVAVNHTVSKIISEIDHTLADAFNGTLLMKPMKAVIGCAIENKLYAVEKAMTWIHDKAQLELPDIKLSEIKQAIEKSKSPSTPSVLPKVTHEIYSTIKLCLDEFHKTAIYQLMVALLLLGIWFLQIPIALTIAFYRTAQVSKY</sequence>
<gene>
    <name evidence="12" type="primary">PRM1</name>
    <name evidence="12" type="ORF">ZYGM_002304</name>
</gene>
<evidence type="ECO:0000256" key="11">
    <source>
        <dbReference type="RuleBase" id="RU366035"/>
    </source>
</evidence>
<dbReference type="GO" id="GO:0005886">
    <property type="term" value="C:plasma membrane"/>
    <property type="evidence" value="ECO:0007669"/>
    <property type="project" value="UniProtKB-SubCell"/>
</dbReference>
<evidence type="ECO:0000256" key="8">
    <source>
        <dbReference type="ARBA" id="ARBA00022989"/>
    </source>
</evidence>
<dbReference type="PANTHER" id="PTHR31030:SF1">
    <property type="entry name" value="PLASMA MEMBRANE FUSION PROTEIN PRM1"/>
    <property type="match status" value="1"/>
</dbReference>
<keyword evidence="13" id="KW-1185">Reference proteome</keyword>
<dbReference type="GO" id="GO:0043332">
    <property type="term" value="C:mating projection tip"/>
    <property type="evidence" value="ECO:0007669"/>
    <property type="project" value="UniProtKB-UniRule"/>
</dbReference>
<dbReference type="GO" id="GO:0032220">
    <property type="term" value="P:plasma membrane fusion involved in cytogamy"/>
    <property type="evidence" value="ECO:0007669"/>
    <property type="project" value="TreeGrafter"/>
</dbReference>
<evidence type="ECO:0000256" key="10">
    <source>
        <dbReference type="ARBA" id="ARBA00023180"/>
    </source>
</evidence>
<accession>A0A4C2EDL6</accession>
<evidence type="ECO:0000313" key="13">
    <source>
        <dbReference type="Proteomes" id="UP000301737"/>
    </source>
</evidence>
<comment type="function">
    <text evidence="1 11">Involved in cell fusion during mating by stabilizing the plasma membrane fusion event.</text>
</comment>
<dbReference type="EMBL" id="BIMX01000024">
    <property type="protein sequence ID" value="GCF00970.1"/>
    <property type="molecule type" value="Genomic_DNA"/>
</dbReference>
<dbReference type="InterPro" id="IPR026777">
    <property type="entry name" value="PRM1"/>
</dbReference>
<protein>
    <recommendedName>
        <fullName evidence="4 11">Plasma membrane fusion protein PRM1</fullName>
    </recommendedName>
</protein>
<keyword evidence="5 11" id="KW-1003">Cell membrane</keyword>
<keyword evidence="7 11" id="KW-0184">Conjugation</keyword>
<dbReference type="AlphaFoldDB" id="A0A4C2EDL6"/>
<comment type="subcellular location">
    <subcellularLocation>
        <location evidence="2 11">Cell membrane</location>
        <topology evidence="2 11">Multi-pass membrane protein</topology>
    </subcellularLocation>
</comment>
<evidence type="ECO:0000256" key="9">
    <source>
        <dbReference type="ARBA" id="ARBA00023136"/>
    </source>
</evidence>
<feature type="transmembrane region" description="Helical" evidence="11">
    <location>
        <begin position="611"/>
        <end position="634"/>
    </location>
</feature>
<feature type="transmembrane region" description="Helical" evidence="11">
    <location>
        <begin position="292"/>
        <end position="317"/>
    </location>
</feature>
<evidence type="ECO:0000256" key="4">
    <source>
        <dbReference type="ARBA" id="ARBA00017621"/>
    </source>
</evidence>
<dbReference type="OrthoDB" id="5356111at2759"/>
<comment type="caution">
    <text evidence="11">Lacks conserved residue(s) required for the propagation of feature annotation.</text>
</comment>
<evidence type="ECO:0000256" key="7">
    <source>
        <dbReference type="ARBA" id="ARBA00022971"/>
    </source>
</evidence>
<dbReference type="Proteomes" id="UP000301737">
    <property type="component" value="Unassembled WGS sequence"/>
</dbReference>
<dbReference type="PANTHER" id="PTHR31030">
    <property type="entry name" value="PLASMA MEMBRANE FUSION PROTEIN PRM1"/>
    <property type="match status" value="1"/>
</dbReference>
<evidence type="ECO:0000256" key="2">
    <source>
        <dbReference type="ARBA" id="ARBA00004651"/>
    </source>
</evidence>
<evidence type="ECO:0000313" key="12">
    <source>
        <dbReference type="EMBL" id="GCF00970.1"/>
    </source>
</evidence>
<organism evidence="12 13">
    <name type="scientific">Zygosaccharomyces mellis</name>
    <dbReference type="NCBI Taxonomy" id="42258"/>
    <lineage>
        <taxon>Eukaryota</taxon>
        <taxon>Fungi</taxon>
        <taxon>Dikarya</taxon>
        <taxon>Ascomycota</taxon>
        <taxon>Saccharomycotina</taxon>
        <taxon>Saccharomycetes</taxon>
        <taxon>Saccharomycetales</taxon>
        <taxon>Saccharomycetaceae</taxon>
        <taxon>Zygosaccharomyces</taxon>
    </lineage>
</organism>
<feature type="transmembrane region" description="Helical" evidence="11">
    <location>
        <begin position="422"/>
        <end position="443"/>
    </location>
</feature>
<evidence type="ECO:0000256" key="5">
    <source>
        <dbReference type="ARBA" id="ARBA00022475"/>
    </source>
</evidence>
<keyword evidence="10" id="KW-0325">Glycoprotein</keyword>
<name>A0A4C2EDL6_9SACH</name>
<keyword evidence="9 11" id="KW-0472">Membrane</keyword>
<comment type="caution">
    <text evidence="12">The sequence shown here is derived from an EMBL/GenBank/DDBJ whole genome shotgun (WGS) entry which is preliminary data.</text>
</comment>